<gene>
    <name evidence="2" type="ORF">A5779_15500</name>
</gene>
<feature type="transmembrane region" description="Helical" evidence="1">
    <location>
        <begin position="6"/>
        <end position="24"/>
    </location>
</feature>
<sequence>MTAMSMGYIQIGVVVLALLLRLTAFGWLAMITLLASVLSVGLLPAITLGPLIFAGFAAPPTVWPLLIAADTLLLVCALTLEDGGDNDSTSPLEVLTGRGGGVISHKVFQSCAIAYLITLPVLVLWTLAA</sequence>
<comment type="caution">
    <text evidence="2">The sequence shown here is derived from an EMBL/GenBank/DDBJ whole genome shotgun (WGS) entry which is preliminary data.</text>
</comment>
<evidence type="ECO:0000313" key="3">
    <source>
        <dbReference type="Proteomes" id="UP000094008"/>
    </source>
</evidence>
<keyword evidence="1" id="KW-0812">Transmembrane</keyword>
<protein>
    <submittedName>
        <fullName evidence="2">Uncharacterized protein</fullName>
    </submittedName>
</protein>
<organism evidence="2 3">
    <name type="scientific">Mycolicibacterium peregrinum</name>
    <name type="common">Mycobacterium peregrinum</name>
    <dbReference type="NCBI Taxonomy" id="43304"/>
    <lineage>
        <taxon>Bacteria</taxon>
        <taxon>Bacillati</taxon>
        <taxon>Actinomycetota</taxon>
        <taxon>Actinomycetes</taxon>
        <taxon>Mycobacteriales</taxon>
        <taxon>Mycobacteriaceae</taxon>
        <taxon>Mycolicibacterium</taxon>
    </lineage>
</organism>
<dbReference type="Proteomes" id="UP000094008">
    <property type="component" value="Unassembled WGS sequence"/>
</dbReference>
<dbReference type="EMBL" id="LZSY01000020">
    <property type="protein sequence ID" value="OBB97160.1"/>
    <property type="molecule type" value="Genomic_DNA"/>
</dbReference>
<name>A0A1A0WF06_MYCPR</name>
<keyword evidence="1" id="KW-1133">Transmembrane helix</keyword>
<proteinExistence type="predicted"/>
<evidence type="ECO:0000256" key="1">
    <source>
        <dbReference type="SAM" id="Phobius"/>
    </source>
</evidence>
<evidence type="ECO:0000313" key="2">
    <source>
        <dbReference type="EMBL" id="OBB97160.1"/>
    </source>
</evidence>
<accession>A0A1A0WF06</accession>
<keyword evidence="1" id="KW-0472">Membrane</keyword>
<reference evidence="3" key="1">
    <citation type="submission" date="2016-06" db="EMBL/GenBank/DDBJ databases">
        <authorList>
            <person name="Sutton G."/>
            <person name="Brinkac L."/>
            <person name="Sanka R."/>
            <person name="Adams M."/>
            <person name="Lau E."/>
            <person name="Mehaffy C."/>
            <person name="Tameris M."/>
            <person name="Hatherill M."/>
            <person name="Hanekom W."/>
            <person name="Mahomed H."/>
            <person name="Mcshane H."/>
        </authorList>
    </citation>
    <scope>NUCLEOTIDE SEQUENCE [LARGE SCALE GENOMIC DNA]</scope>
    <source>
        <strain evidence="3">852002-10433_SCH5171157</strain>
    </source>
</reference>
<feature type="transmembrane region" description="Helical" evidence="1">
    <location>
        <begin position="107"/>
        <end position="128"/>
    </location>
</feature>
<dbReference type="AlphaFoldDB" id="A0A1A0WF06"/>
<feature type="transmembrane region" description="Helical" evidence="1">
    <location>
        <begin position="31"/>
        <end position="56"/>
    </location>
</feature>